<evidence type="ECO:0000313" key="2">
    <source>
        <dbReference type="EMBL" id="SDK94804.1"/>
    </source>
</evidence>
<dbReference type="Proteomes" id="UP000199555">
    <property type="component" value="Unassembled WGS sequence"/>
</dbReference>
<keyword evidence="2" id="KW-0808">Transferase</keyword>
<name>A0A1G9G2B4_9RHOB</name>
<protein>
    <submittedName>
        <fullName evidence="2">Glycosyltransferase involved in cell wall bisynthesis</fullName>
    </submittedName>
</protein>
<keyword evidence="3" id="KW-1185">Reference proteome</keyword>
<gene>
    <name evidence="2" type="ORF">SAMN04487971_104190</name>
</gene>
<dbReference type="RefSeq" id="WP_090753991.1">
    <property type="nucleotide sequence ID" value="NZ_FNGE01000004.1"/>
</dbReference>
<accession>A0A1G9G2B4</accession>
<dbReference type="Pfam" id="PF13692">
    <property type="entry name" value="Glyco_trans_1_4"/>
    <property type="match status" value="1"/>
</dbReference>
<dbReference type="OrthoDB" id="9807414at2"/>
<dbReference type="EMBL" id="FNGE01000004">
    <property type="protein sequence ID" value="SDK94804.1"/>
    <property type="molecule type" value="Genomic_DNA"/>
</dbReference>
<dbReference type="CDD" id="cd03808">
    <property type="entry name" value="GT4_CapM-like"/>
    <property type="match status" value="1"/>
</dbReference>
<dbReference type="SUPFAM" id="SSF53756">
    <property type="entry name" value="UDP-Glycosyltransferase/glycogen phosphorylase"/>
    <property type="match status" value="1"/>
</dbReference>
<proteinExistence type="predicted"/>
<evidence type="ECO:0000259" key="1">
    <source>
        <dbReference type="Pfam" id="PF13579"/>
    </source>
</evidence>
<dbReference type="AlphaFoldDB" id="A0A1G9G2B4"/>
<organism evidence="2 3">
    <name type="scientific">Paracoccus chinensis</name>
    <dbReference type="NCBI Taxonomy" id="525640"/>
    <lineage>
        <taxon>Bacteria</taxon>
        <taxon>Pseudomonadati</taxon>
        <taxon>Pseudomonadota</taxon>
        <taxon>Alphaproteobacteria</taxon>
        <taxon>Rhodobacterales</taxon>
        <taxon>Paracoccaceae</taxon>
        <taxon>Paracoccus</taxon>
    </lineage>
</organism>
<dbReference type="GO" id="GO:0016757">
    <property type="term" value="F:glycosyltransferase activity"/>
    <property type="evidence" value="ECO:0007669"/>
    <property type="project" value="TreeGrafter"/>
</dbReference>
<dbReference type="PANTHER" id="PTHR12526">
    <property type="entry name" value="GLYCOSYLTRANSFERASE"/>
    <property type="match status" value="1"/>
</dbReference>
<dbReference type="Pfam" id="PF13579">
    <property type="entry name" value="Glyco_trans_4_4"/>
    <property type="match status" value="1"/>
</dbReference>
<dbReference type="STRING" id="525640.SAMN04487971_104190"/>
<reference evidence="3" key="1">
    <citation type="submission" date="2016-10" db="EMBL/GenBank/DDBJ databases">
        <authorList>
            <person name="Varghese N."/>
            <person name="Submissions S."/>
        </authorList>
    </citation>
    <scope>NUCLEOTIDE SEQUENCE [LARGE SCALE GENOMIC DNA]</scope>
    <source>
        <strain evidence="3">CGMCC 1.7655</strain>
    </source>
</reference>
<dbReference type="InterPro" id="IPR028098">
    <property type="entry name" value="Glyco_trans_4-like_N"/>
</dbReference>
<sequence>MNRMVPPFGGHPGAGVPPRRVMLIGSLGWSLVNFRLDLMRRMLANGHHVTAVAPDLDGEVRGRLEALGIRTATVPMQRTGINPLADMATMEALRRLMRRERPDVVIPYTMKPIVYGAMAARLAGVPACHPLFTGLGYAFSDPHPRGKRRMVRDISVALHRLATGGVKLAFCYNDADRDDIRRHRMIPKAARLVEIPGSGVDTARFAPAPLPPGPPVFLFVGRMLRSKGVEDALAAARLLRAEGLPVRLELLGPTDSNPDAIAPELLARWQASGEAVVLGETRDVIPHLHRAHVVVLPTRLREGVPRTILEAMACGRPVITTDAPGCRETVADGQSGLVVPTGDVPALARAMRAFAEDLSLARRMGAEARRQVCARHDVDLINRMILTATGLEAEGASPALEREAAA</sequence>
<evidence type="ECO:0000313" key="3">
    <source>
        <dbReference type="Proteomes" id="UP000199555"/>
    </source>
</evidence>
<dbReference type="Gene3D" id="3.40.50.2000">
    <property type="entry name" value="Glycogen Phosphorylase B"/>
    <property type="match status" value="2"/>
</dbReference>
<feature type="domain" description="Glycosyltransferase subfamily 4-like N-terminal" evidence="1">
    <location>
        <begin position="36"/>
        <end position="196"/>
    </location>
</feature>
<dbReference type="PANTHER" id="PTHR12526:SF638">
    <property type="entry name" value="SPORE COAT PROTEIN SA"/>
    <property type="match status" value="1"/>
</dbReference>